<accession>A0A7S4DEG0</accession>
<sequence length="230" mass="26259">MNFHYRRMSELSHERDTKSSQWFKESMASMLISTDEQRAVRTSESVQMRSAVEDMIVSAMNALIGQIPGHKVPLLPVPSKASDRRGLPKGIEHMQLYRDITGYVGEYRKIRGLLDSFNPHPDTVVVFVEQHLCTRARVRYQISFLAIANLENNFIALFTKKFHYPRSQKCARKALLRAEKGIAEVRSFFPESRSSLSVPDLRMPLMASALIENPEACVDAQCAWRPSSTR</sequence>
<dbReference type="EMBL" id="HBIV01000996">
    <property type="protein sequence ID" value="CAE0644469.1"/>
    <property type="molecule type" value="Transcribed_RNA"/>
</dbReference>
<name>A0A7S4DEG0_9EUKA</name>
<dbReference type="AlphaFoldDB" id="A0A7S4DEG0"/>
<gene>
    <name evidence="1" type="ORF">LGLO00237_LOCUS706</name>
</gene>
<organism evidence="1">
    <name type="scientific">Lotharella globosa</name>
    <dbReference type="NCBI Taxonomy" id="91324"/>
    <lineage>
        <taxon>Eukaryota</taxon>
        <taxon>Sar</taxon>
        <taxon>Rhizaria</taxon>
        <taxon>Cercozoa</taxon>
        <taxon>Chlorarachniophyceae</taxon>
        <taxon>Lotharella</taxon>
    </lineage>
</organism>
<proteinExistence type="predicted"/>
<reference evidence="1" key="1">
    <citation type="submission" date="2021-01" db="EMBL/GenBank/DDBJ databases">
        <authorList>
            <person name="Corre E."/>
            <person name="Pelletier E."/>
            <person name="Niang G."/>
            <person name="Scheremetjew M."/>
            <person name="Finn R."/>
            <person name="Kale V."/>
            <person name="Holt S."/>
            <person name="Cochrane G."/>
            <person name="Meng A."/>
            <person name="Brown T."/>
            <person name="Cohen L."/>
        </authorList>
    </citation>
    <scope>NUCLEOTIDE SEQUENCE</scope>
    <source>
        <strain evidence="1">CCCM811</strain>
    </source>
</reference>
<evidence type="ECO:0000313" key="1">
    <source>
        <dbReference type="EMBL" id="CAE0644469.1"/>
    </source>
</evidence>
<protein>
    <submittedName>
        <fullName evidence="1">Uncharacterized protein</fullName>
    </submittedName>
</protein>